<evidence type="ECO:0000256" key="1">
    <source>
        <dbReference type="ARBA" id="ARBA00022737"/>
    </source>
</evidence>
<feature type="region of interest" description="Disordered" evidence="2">
    <location>
        <begin position="40"/>
        <end position="67"/>
    </location>
</feature>
<dbReference type="EMBL" id="JAHHUM010002080">
    <property type="protein sequence ID" value="KAK5606375.1"/>
    <property type="molecule type" value="Genomic_DNA"/>
</dbReference>
<keyword evidence="5" id="KW-1185">Reference proteome</keyword>
<dbReference type="SMART" id="SM00060">
    <property type="entry name" value="FN3"/>
    <property type="match status" value="4"/>
</dbReference>
<comment type="caution">
    <text evidence="4">The sequence shown here is derived from an EMBL/GenBank/DDBJ whole genome shotgun (WGS) entry which is preliminary data.</text>
</comment>
<dbReference type="Gene3D" id="2.60.40.10">
    <property type="entry name" value="Immunoglobulins"/>
    <property type="match status" value="3"/>
</dbReference>
<evidence type="ECO:0000313" key="4">
    <source>
        <dbReference type="EMBL" id="KAK5606375.1"/>
    </source>
</evidence>
<dbReference type="Proteomes" id="UP001311232">
    <property type="component" value="Unassembled WGS sequence"/>
</dbReference>
<evidence type="ECO:0000256" key="2">
    <source>
        <dbReference type="SAM" id="MobiDB-lite"/>
    </source>
</evidence>
<feature type="domain" description="Fibronectin type-III" evidence="3">
    <location>
        <begin position="313"/>
        <end position="404"/>
    </location>
</feature>
<organism evidence="4 5">
    <name type="scientific">Crenichthys baileyi</name>
    <name type="common">White River springfish</name>
    <dbReference type="NCBI Taxonomy" id="28760"/>
    <lineage>
        <taxon>Eukaryota</taxon>
        <taxon>Metazoa</taxon>
        <taxon>Chordata</taxon>
        <taxon>Craniata</taxon>
        <taxon>Vertebrata</taxon>
        <taxon>Euteleostomi</taxon>
        <taxon>Actinopterygii</taxon>
        <taxon>Neopterygii</taxon>
        <taxon>Teleostei</taxon>
        <taxon>Neoteleostei</taxon>
        <taxon>Acanthomorphata</taxon>
        <taxon>Ovalentaria</taxon>
        <taxon>Atherinomorphae</taxon>
        <taxon>Cyprinodontiformes</taxon>
        <taxon>Goodeidae</taxon>
        <taxon>Crenichthys</taxon>
    </lineage>
</organism>
<gene>
    <name evidence="4" type="ORF">CRENBAI_022216</name>
</gene>
<evidence type="ECO:0000259" key="3">
    <source>
        <dbReference type="PROSITE" id="PS50853"/>
    </source>
</evidence>
<dbReference type="PROSITE" id="PS50853">
    <property type="entry name" value="FN3"/>
    <property type="match status" value="2"/>
</dbReference>
<dbReference type="InterPro" id="IPR050991">
    <property type="entry name" value="ECM_Regulatory_Proteins"/>
</dbReference>
<name>A0AAV9RCF8_9TELE</name>
<sequence length="445" mass="48645">MDGPRPFLRPESDWSTSGDIMSRSIHPTSRFALQDCPGVGGTFSPGLRGDPSGDHPPSHRGHAGVWGAPENAEGFRASKQDETSITLQWNKVNNNTSFVLQFNGTETFISSPDGDGPVTHTVSSLTAATRYTFTLFSVFENVRSSGVQLPAVTAPENAEGFRASRQDETSITLQWNKVNNNTSFVLQFNGTETFISSPDGDGPVTHTVSSLTAATRYTFTLFSVFENVRSSGVQLPAVTAPDNAEGFRASRQDETSITLQWSKVNNNSSFVLQFNGTETFISSPDGDGPIYIHSLLCFENMRSRGVSTITVTAPSNAKGFRPSAQNETSITLRWNKVNYNTSFVLQFNGTETFISSPDGDGPVTHTVSSLTAGTRYTFSLFSVFENMRSSGFSILAATDYVLSVNLRLRRRSTMSQSEVEDALVELFRKYNLPPQFSMKIVSSKP</sequence>
<dbReference type="PANTHER" id="PTHR46708:SF2">
    <property type="entry name" value="FIBRONECTIN TYPE-III DOMAIN-CONTAINING PROTEIN"/>
    <property type="match status" value="1"/>
</dbReference>
<proteinExistence type="predicted"/>
<dbReference type="InterPro" id="IPR013783">
    <property type="entry name" value="Ig-like_fold"/>
</dbReference>
<feature type="region of interest" description="Disordered" evidence="2">
    <location>
        <begin position="1"/>
        <end position="21"/>
    </location>
</feature>
<evidence type="ECO:0000313" key="5">
    <source>
        <dbReference type="Proteomes" id="UP001311232"/>
    </source>
</evidence>
<dbReference type="PANTHER" id="PTHR46708">
    <property type="entry name" value="TENASCIN"/>
    <property type="match status" value="1"/>
</dbReference>
<accession>A0AAV9RCF8</accession>
<dbReference type="AlphaFoldDB" id="A0AAV9RCF8"/>
<dbReference type="CDD" id="cd00063">
    <property type="entry name" value="FN3"/>
    <property type="match status" value="3"/>
</dbReference>
<keyword evidence="1" id="KW-0677">Repeat</keyword>
<protein>
    <recommendedName>
        <fullName evidence="3">Fibronectin type-III domain-containing protein</fullName>
    </recommendedName>
</protein>
<feature type="domain" description="Fibronectin type-III" evidence="3">
    <location>
        <begin position="68"/>
        <end position="157"/>
    </location>
</feature>
<reference evidence="4 5" key="1">
    <citation type="submission" date="2021-06" db="EMBL/GenBank/DDBJ databases">
        <authorList>
            <person name="Palmer J.M."/>
        </authorList>
    </citation>
    <scope>NUCLEOTIDE SEQUENCE [LARGE SCALE GENOMIC DNA]</scope>
    <source>
        <strain evidence="4 5">MEX-2019</strain>
        <tissue evidence="4">Muscle</tissue>
    </source>
</reference>
<dbReference type="InterPro" id="IPR003961">
    <property type="entry name" value="FN3_dom"/>
</dbReference>
<dbReference type="SUPFAM" id="SSF49265">
    <property type="entry name" value="Fibronectin type III"/>
    <property type="match status" value="3"/>
</dbReference>
<dbReference type="InterPro" id="IPR036116">
    <property type="entry name" value="FN3_sf"/>
</dbReference>